<proteinExistence type="predicted"/>
<evidence type="ECO:0000313" key="1">
    <source>
        <dbReference type="EMBL" id="GAG43573.1"/>
    </source>
</evidence>
<name>X0Y4H8_9ZZZZ</name>
<sequence>MKRFSWLLASLVVLCLVTVTLAGCGLMRQYRDFSSFEELTDWLQANDVSEKPISDYASQWYSKALEVQEDALNDGYIVSAAYYYDSPTDTYIVYCIAIIDGDIWYWDPETD</sequence>
<dbReference type="AlphaFoldDB" id="X0Y4H8"/>
<dbReference type="PROSITE" id="PS51257">
    <property type="entry name" value="PROKAR_LIPOPROTEIN"/>
    <property type="match status" value="1"/>
</dbReference>
<accession>X0Y4H8</accession>
<reference evidence="1" key="1">
    <citation type="journal article" date="2014" name="Front. Microbiol.">
        <title>High frequency of phylogenetically diverse reductive dehalogenase-homologous genes in deep subseafloor sedimentary metagenomes.</title>
        <authorList>
            <person name="Kawai M."/>
            <person name="Futagami T."/>
            <person name="Toyoda A."/>
            <person name="Takaki Y."/>
            <person name="Nishi S."/>
            <person name="Hori S."/>
            <person name="Arai W."/>
            <person name="Tsubouchi T."/>
            <person name="Morono Y."/>
            <person name="Uchiyama I."/>
            <person name="Ito T."/>
            <person name="Fujiyama A."/>
            <person name="Inagaki F."/>
            <person name="Takami H."/>
        </authorList>
    </citation>
    <scope>NUCLEOTIDE SEQUENCE</scope>
    <source>
        <strain evidence="1">Expedition CK06-06</strain>
    </source>
</reference>
<organism evidence="1">
    <name type="scientific">marine sediment metagenome</name>
    <dbReference type="NCBI Taxonomy" id="412755"/>
    <lineage>
        <taxon>unclassified sequences</taxon>
        <taxon>metagenomes</taxon>
        <taxon>ecological metagenomes</taxon>
    </lineage>
</organism>
<protein>
    <submittedName>
        <fullName evidence="1">Uncharacterized protein</fullName>
    </submittedName>
</protein>
<gene>
    <name evidence="1" type="ORF">S01H1_84676</name>
</gene>
<comment type="caution">
    <text evidence="1">The sequence shown here is derived from an EMBL/GenBank/DDBJ whole genome shotgun (WGS) entry which is preliminary data.</text>
</comment>
<dbReference type="EMBL" id="BARS01057877">
    <property type="protein sequence ID" value="GAG43573.1"/>
    <property type="molecule type" value="Genomic_DNA"/>
</dbReference>
<feature type="non-terminal residue" evidence="1">
    <location>
        <position position="111"/>
    </location>
</feature>